<dbReference type="PANTHER" id="PTHR43409">
    <property type="entry name" value="ANAEROBIC MAGNESIUM-PROTOPORPHYRIN IX MONOMETHYL ESTER CYCLASE-RELATED"/>
    <property type="match status" value="1"/>
</dbReference>
<evidence type="ECO:0000256" key="5">
    <source>
        <dbReference type="ARBA" id="ARBA00023014"/>
    </source>
</evidence>
<keyword evidence="5" id="KW-0411">Iron-sulfur</keyword>
<dbReference type="InterPro" id="IPR058240">
    <property type="entry name" value="rSAM_sf"/>
</dbReference>
<dbReference type="AlphaFoldDB" id="A0A450YRB6"/>
<dbReference type="EMBL" id="CAADFR010000036">
    <property type="protein sequence ID" value="VFK39336.1"/>
    <property type="molecule type" value="Genomic_DNA"/>
</dbReference>
<sequence length="459" mass="52495">MSNILLVEPDYRAKFPPLGLMKLSTYHKGRGDCVTFVRGRDPEKRAMYWHRIYISSLFTWELPRTVKTIRYYAGSANSPENVYVGGIGATLLPEFIREQTDCTIIEGQIEKPGVLGEDSPPIANLTPDYAILNAVDYKYEPTDAYFAKLTHGCVRKCAFCAVPALEPEFGVLAPLEDQIAAIEKAHGPKHHLVILDNNVLAVEGIEKHLNTIKTLGFQRGAKIGRRQRTIDFNQGIDARLIAAKPELAAALGRLAMKPIRLAFDFLSPAIERDYRKAITLLAEQGFLEFTTYMLYNYRDTSEDFYRRLQVNVELSRELDIRVSGFPMRYIPITDTKRGFVSSQWKWRQLRGIQCVLQATHGLVSPNPAFIAAAFGKDIEDFSRILAMPDRYIVYREHYKNNGADEWWREYRRLSESARDEFLDFLAQLNGDRQRKKTIAKLGKFRSLVEHYYPNGNIAP</sequence>
<dbReference type="InterPro" id="IPR051198">
    <property type="entry name" value="BchE-like"/>
</dbReference>
<evidence type="ECO:0000256" key="4">
    <source>
        <dbReference type="ARBA" id="ARBA00023004"/>
    </source>
</evidence>
<keyword evidence="3" id="KW-0479">Metal-binding</keyword>
<dbReference type="SUPFAM" id="SSF102114">
    <property type="entry name" value="Radical SAM enzymes"/>
    <property type="match status" value="1"/>
</dbReference>
<dbReference type="GO" id="GO:0051536">
    <property type="term" value="F:iron-sulfur cluster binding"/>
    <property type="evidence" value="ECO:0007669"/>
    <property type="project" value="UniProtKB-KW"/>
</dbReference>
<keyword evidence="2" id="KW-0949">S-adenosyl-L-methionine</keyword>
<reference evidence="7" key="1">
    <citation type="submission" date="2019-02" db="EMBL/GenBank/DDBJ databases">
        <authorList>
            <person name="Gruber-Vodicka R. H."/>
            <person name="Seah K. B. B."/>
        </authorList>
    </citation>
    <scope>NUCLEOTIDE SEQUENCE</scope>
    <source>
        <strain evidence="7">BECK_S1320</strain>
        <strain evidence="6">BECK_S1321</strain>
    </source>
</reference>
<evidence type="ECO:0000256" key="1">
    <source>
        <dbReference type="ARBA" id="ARBA00001966"/>
    </source>
</evidence>
<dbReference type="GO" id="GO:0046872">
    <property type="term" value="F:metal ion binding"/>
    <property type="evidence" value="ECO:0007669"/>
    <property type="project" value="UniProtKB-KW"/>
</dbReference>
<keyword evidence="4" id="KW-0408">Iron</keyword>
<gene>
    <name evidence="7" type="ORF">BECKSD772E_GA0070983_103227</name>
    <name evidence="6" type="ORF">BECKSD772F_GA0070984_103625</name>
</gene>
<accession>A0A450YRB6</accession>
<evidence type="ECO:0000313" key="6">
    <source>
        <dbReference type="EMBL" id="VFK39336.1"/>
    </source>
</evidence>
<evidence type="ECO:0000313" key="7">
    <source>
        <dbReference type="EMBL" id="VFK44055.1"/>
    </source>
</evidence>
<dbReference type="GO" id="GO:0005829">
    <property type="term" value="C:cytosol"/>
    <property type="evidence" value="ECO:0007669"/>
    <property type="project" value="TreeGrafter"/>
</dbReference>
<evidence type="ECO:0000256" key="2">
    <source>
        <dbReference type="ARBA" id="ARBA00022691"/>
    </source>
</evidence>
<protein>
    <submittedName>
        <fullName evidence="7">Radical SAM superfamily enzyme YgiQ, UPF0313 family</fullName>
    </submittedName>
</protein>
<dbReference type="PANTHER" id="PTHR43409:SF7">
    <property type="entry name" value="BLL1977 PROTEIN"/>
    <property type="match status" value="1"/>
</dbReference>
<proteinExistence type="predicted"/>
<comment type="cofactor">
    <cofactor evidence="1">
        <name>[4Fe-4S] cluster</name>
        <dbReference type="ChEBI" id="CHEBI:49883"/>
    </cofactor>
</comment>
<evidence type="ECO:0000256" key="3">
    <source>
        <dbReference type="ARBA" id="ARBA00022723"/>
    </source>
</evidence>
<name>A0A450YRB6_9GAMM</name>
<organism evidence="7">
    <name type="scientific">Candidatus Kentrum sp. SD</name>
    <dbReference type="NCBI Taxonomy" id="2126332"/>
    <lineage>
        <taxon>Bacteria</taxon>
        <taxon>Pseudomonadati</taxon>
        <taxon>Pseudomonadota</taxon>
        <taxon>Gammaproteobacteria</taxon>
        <taxon>Candidatus Kentrum</taxon>
    </lineage>
</organism>
<dbReference type="EMBL" id="CAADFU010000032">
    <property type="protein sequence ID" value="VFK44055.1"/>
    <property type="molecule type" value="Genomic_DNA"/>
</dbReference>